<keyword evidence="5 6" id="KW-0472">Membrane</keyword>
<feature type="transmembrane region" description="Helical" evidence="6">
    <location>
        <begin position="269"/>
        <end position="286"/>
    </location>
</feature>
<evidence type="ECO:0000256" key="3">
    <source>
        <dbReference type="ARBA" id="ARBA00022692"/>
    </source>
</evidence>
<dbReference type="EMBL" id="OX458332">
    <property type="protein sequence ID" value="CAI8815335.1"/>
    <property type="molecule type" value="Genomic_DNA"/>
</dbReference>
<dbReference type="InterPro" id="IPR002549">
    <property type="entry name" value="AI-2E-like"/>
</dbReference>
<sequence>MNRSVRLITIALLLAALASLTYAVVRPFLVSIGWAVFVSYVAWPLHAWSQRRFEGRKTLSALVTTALLGSVVLAPLIWLAVLLQGEVSELIRSLPDWLEQKPRLPDFVSHIPYFGNELQAVVDQFEDLHGLLKRHAPEWVRRLGSPVLGIMTTLVQNAAVLFMTLFTLFFLFRDGLQLASDVRKVFTRVLGERLKGYFATIEATVKAVLYGIVLTALAQGFLAGLGYWIVGVKAPIVLGIATTLIAMIPFGTPFAWGSVSIWLLLQGETWAGVSLALWGTLVISWIDNIIRPLVISSATHIPFVLVMFGVLGGLASFGFIGLVLGPVILAMALAVWREWLQQVREAGLRGEDGSGTGPGERR</sequence>
<dbReference type="GO" id="GO:0016020">
    <property type="term" value="C:membrane"/>
    <property type="evidence" value="ECO:0007669"/>
    <property type="project" value="UniProtKB-SubCell"/>
</dbReference>
<evidence type="ECO:0000256" key="4">
    <source>
        <dbReference type="ARBA" id="ARBA00022989"/>
    </source>
</evidence>
<evidence type="ECO:0000313" key="8">
    <source>
        <dbReference type="Proteomes" id="UP001158598"/>
    </source>
</evidence>
<dbReference type="AlphaFoldDB" id="A0AA35V496"/>
<evidence type="ECO:0008006" key="9">
    <source>
        <dbReference type="Google" id="ProtNLM"/>
    </source>
</evidence>
<name>A0AA35V496_METCP</name>
<dbReference type="Pfam" id="PF01594">
    <property type="entry name" value="AI-2E_transport"/>
    <property type="match status" value="1"/>
</dbReference>
<keyword evidence="3 6" id="KW-0812">Transmembrane</keyword>
<keyword evidence="4 6" id="KW-1133">Transmembrane helix</keyword>
<evidence type="ECO:0000256" key="1">
    <source>
        <dbReference type="ARBA" id="ARBA00004141"/>
    </source>
</evidence>
<feature type="transmembrane region" description="Helical" evidence="6">
    <location>
        <begin position="147"/>
        <end position="172"/>
    </location>
</feature>
<dbReference type="Proteomes" id="UP001158598">
    <property type="component" value="Chromosome"/>
</dbReference>
<protein>
    <recommendedName>
        <fullName evidence="9">AI-2E family transporter</fullName>
    </recommendedName>
</protein>
<reference evidence="7" key="1">
    <citation type="submission" date="2023-03" db="EMBL/GenBank/DDBJ databases">
        <authorList>
            <person name="Pearce D."/>
        </authorList>
    </citation>
    <scope>NUCLEOTIDE SEQUENCE</scope>
    <source>
        <strain evidence="7">Mc</strain>
    </source>
</reference>
<dbReference type="PANTHER" id="PTHR21716:SF4">
    <property type="entry name" value="TRANSMEMBRANE PROTEIN 245"/>
    <property type="match status" value="1"/>
</dbReference>
<feature type="transmembrane region" description="Helical" evidence="6">
    <location>
        <begin position="236"/>
        <end position="257"/>
    </location>
</feature>
<comment type="similarity">
    <text evidence="2">Belongs to the autoinducer-2 exporter (AI-2E) (TC 2.A.86) family.</text>
</comment>
<evidence type="ECO:0000313" key="7">
    <source>
        <dbReference type="EMBL" id="CAI8815335.1"/>
    </source>
</evidence>
<dbReference type="RefSeq" id="WP_036246134.1">
    <property type="nucleotide sequence ID" value="NZ_OX458332.1"/>
</dbReference>
<accession>A0AA35V496</accession>
<evidence type="ECO:0000256" key="5">
    <source>
        <dbReference type="ARBA" id="ARBA00023136"/>
    </source>
</evidence>
<evidence type="ECO:0000256" key="2">
    <source>
        <dbReference type="ARBA" id="ARBA00009773"/>
    </source>
</evidence>
<proteinExistence type="inferred from homology"/>
<gene>
    <name evidence="7" type="ORF">MCNOR_1837</name>
</gene>
<organism evidence="7 8">
    <name type="scientific">Methylococcus capsulatus</name>
    <dbReference type="NCBI Taxonomy" id="414"/>
    <lineage>
        <taxon>Bacteria</taxon>
        <taxon>Pseudomonadati</taxon>
        <taxon>Pseudomonadota</taxon>
        <taxon>Gammaproteobacteria</taxon>
        <taxon>Methylococcales</taxon>
        <taxon>Methylococcaceae</taxon>
        <taxon>Methylococcus</taxon>
    </lineage>
</organism>
<feature type="transmembrane region" description="Helical" evidence="6">
    <location>
        <begin position="33"/>
        <end position="49"/>
    </location>
</feature>
<evidence type="ECO:0000256" key="6">
    <source>
        <dbReference type="SAM" id="Phobius"/>
    </source>
</evidence>
<feature type="transmembrane region" description="Helical" evidence="6">
    <location>
        <begin position="207"/>
        <end position="230"/>
    </location>
</feature>
<feature type="transmembrane region" description="Helical" evidence="6">
    <location>
        <begin position="61"/>
        <end position="83"/>
    </location>
</feature>
<dbReference type="PANTHER" id="PTHR21716">
    <property type="entry name" value="TRANSMEMBRANE PROTEIN"/>
    <property type="match status" value="1"/>
</dbReference>
<feature type="transmembrane region" description="Helical" evidence="6">
    <location>
        <begin position="306"/>
        <end position="336"/>
    </location>
</feature>
<comment type="subcellular location">
    <subcellularLocation>
        <location evidence="1">Membrane</location>
        <topology evidence="1">Multi-pass membrane protein</topology>
    </subcellularLocation>
</comment>